<comment type="caution">
    <text evidence="1">The sequence shown here is derived from an EMBL/GenBank/DDBJ whole genome shotgun (WGS) entry which is preliminary data.</text>
</comment>
<dbReference type="EMBL" id="JBBXMP010000021">
    <property type="protein sequence ID" value="KAL0068072.1"/>
    <property type="molecule type" value="Genomic_DNA"/>
</dbReference>
<name>A0ABR3A276_9AGAR</name>
<reference evidence="1 2" key="1">
    <citation type="submission" date="2024-05" db="EMBL/GenBank/DDBJ databases">
        <title>A draft genome resource for the thread blight pathogen Marasmius tenuissimus strain MS-2.</title>
        <authorList>
            <person name="Yulfo-Soto G.E."/>
            <person name="Baruah I.K."/>
            <person name="Amoako-Attah I."/>
            <person name="Bukari Y."/>
            <person name="Meinhardt L.W."/>
            <person name="Bailey B.A."/>
            <person name="Cohen S.P."/>
        </authorList>
    </citation>
    <scope>NUCLEOTIDE SEQUENCE [LARGE SCALE GENOMIC DNA]</scope>
    <source>
        <strain evidence="1 2">MS-2</strain>
    </source>
</reference>
<keyword evidence="2" id="KW-1185">Reference proteome</keyword>
<organism evidence="1 2">
    <name type="scientific">Marasmius tenuissimus</name>
    <dbReference type="NCBI Taxonomy" id="585030"/>
    <lineage>
        <taxon>Eukaryota</taxon>
        <taxon>Fungi</taxon>
        <taxon>Dikarya</taxon>
        <taxon>Basidiomycota</taxon>
        <taxon>Agaricomycotina</taxon>
        <taxon>Agaricomycetes</taxon>
        <taxon>Agaricomycetidae</taxon>
        <taxon>Agaricales</taxon>
        <taxon>Marasmiineae</taxon>
        <taxon>Marasmiaceae</taxon>
        <taxon>Marasmius</taxon>
    </lineage>
</organism>
<sequence>MSLSLDIDLAPQLTTQHPTFCASLEAVLAASAGPNVGYRVHSLAGSPTSFKSVTWRDINSTMAMLWLEADDVLPYINRASHDSGALSNFISVFRSAHAQHLLQDETRVVIYKLQLAHPALVTAVESAFTVFASRLNTQVFFVDTIDAAAASVNEACDGM</sequence>
<dbReference type="Proteomes" id="UP001437256">
    <property type="component" value="Unassembled WGS sequence"/>
</dbReference>
<gene>
    <name evidence="1" type="ORF">AAF712_004976</name>
</gene>
<proteinExistence type="predicted"/>
<protein>
    <submittedName>
        <fullName evidence="1">Uncharacterized protein</fullName>
    </submittedName>
</protein>
<evidence type="ECO:0000313" key="1">
    <source>
        <dbReference type="EMBL" id="KAL0068072.1"/>
    </source>
</evidence>
<accession>A0ABR3A276</accession>
<evidence type="ECO:0000313" key="2">
    <source>
        <dbReference type="Proteomes" id="UP001437256"/>
    </source>
</evidence>